<dbReference type="Gene3D" id="4.10.240.10">
    <property type="entry name" value="Zn(2)-C6 fungal-type DNA-binding domain"/>
    <property type="match status" value="1"/>
</dbReference>
<name>A0A9P4L761_9PLEO</name>
<dbReference type="InterPro" id="IPR007219">
    <property type="entry name" value="XnlR_reg_dom"/>
</dbReference>
<evidence type="ECO:0000313" key="7">
    <source>
        <dbReference type="Proteomes" id="UP000800039"/>
    </source>
</evidence>
<dbReference type="GO" id="GO:0005634">
    <property type="term" value="C:nucleus"/>
    <property type="evidence" value="ECO:0007669"/>
    <property type="project" value="UniProtKB-SubCell"/>
</dbReference>
<dbReference type="AlphaFoldDB" id="A0A9P4L761"/>
<sequence>MPASGEHERSSRKGQYSCDFCRARKLRCDRPLPCTSCKSRGKTCHFGNASAASKARGSTPISTVPTLQQQQHVVALPTPQSPQHSGPNLLAEIQALRKLTQDLEKRVIENTNDQQQHGHDGGGGVFLPPSTSSPESVSSPDGVGQTPLSNLGEVGEVMAHLERVSMSQHSPESVYVDDLVFKIERIRDIPQAPAYTARLGKPTPCIWLPHHAEARVLVDNYITQISYIQHIVHHPSLPATIDDVYRQIHGQQPVKPSSLILLLSIIASATHVWAPRDDIDSESSLFVSSAQAHAQTPLWIKATYAVLNATQNSAGLALQTIQGISILSLVLCNVEGVSLRYRSLISTGLFLGRELGLHRIDHESNAATSNTLQAEMGRRVWWILASKFGGPGQGVYQVHLLHMMVNKPRNINYVDLLPSGPQPELPISQPTDMSYFLQRIRLAEISRSMVDLAATSSGRPSYYAHITAMDFELDRMIQDIPPFLQLERYEGSPDSNKTSSVFIQAYMLNSMLHAQRCKLHLVYLTSKPNHNLAYATSRDTCLKSARQIIRGEVQLLRSQHSFVRVRLRLAAILHSTFMASIVLLMDACVNRRTSLEEEVLVGDLAEGLRIIQDARGYSLAAASLHESLMQILANHRAQQQQQGGTFPAASAATAAPVLYAESRMSSPTQAARDQPFQNLDGSMFLDNIQWDDLFSGVASSSFF</sequence>
<protein>
    <recommendedName>
        <fullName evidence="5">Zn(2)-C6 fungal-type domain-containing protein</fullName>
    </recommendedName>
</protein>
<dbReference type="InterPro" id="IPR001138">
    <property type="entry name" value="Zn2Cys6_DnaBD"/>
</dbReference>
<dbReference type="PROSITE" id="PS50048">
    <property type="entry name" value="ZN2_CY6_FUNGAL_2"/>
    <property type="match status" value="1"/>
</dbReference>
<proteinExistence type="predicted"/>
<dbReference type="GO" id="GO:0000981">
    <property type="term" value="F:DNA-binding transcription factor activity, RNA polymerase II-specific"/>
    <property type="evidence" value="ECO:0007669"/>
    <property type="project" value="InterPro"/>
</dbReference>
<dbReference type="CDD" id="cd12148">
    <property type="entry name" value="fungal_TF_MHR"/>
    <property type="match status" value="1"/>
</dbReference>
<feature type="region of interest" description="Disordered" evidence="4">
    <location>
        <begin position="111"/>
        <end position="149"/>
    </location>
</feature>
<dbReference type="OrthoDB" id="3014581at2759"/>
<dbReference type="GO" id="GO:0008270">
    <property type="term" value="F:zinc ion binding"/>
    <property type="evidence" value="ECO:0007669"/>
    <property type="project" value="InterPro"/>
</dbReference>
<feature type="compositionally biased region" description="Low complexity" evidence="4">
    <location>
        <begin position="128"/>
        <end position="140"/>
    </location>
</feature>
<dbReference type="GO" id="GO:0003677">
    <property type="term" value="F:DNA binding"/>
    <property type="evidence" value="ECO:0007669"/>
    <property type="project" value="InterPro"/>
</dbReference>
<evidence type="ECO:0000259" key="5">
    <source>
        <dbReference type="PROSITE" id="PS50048"/>
    </source>
</evidence>
<accession>A0A9P4L761</accession>
<dbReference type="PANTHER" id="PTHR31001:SF90">
    <property type="entry name" value="CENTROMERE DNA-BINDING PROTEIN COMPLEX CBF3 SUBUNIT B"/>
    <property type="match status" value="1"/>
</dbReference>
<comment type="caution">
    <text evidence="6">The sequence shown here is derived from an EMBL/GenBank/DDBJ whole genome shotgun (WGS) entry which is preliminary data.</text>
</comment>
<dbReference type="InterPro" id="IPR050613">
    <property type="entry name" value="Sec_Metabolite_Reg"/>
</dbReference>
<dbReference type="InterPro" id="IPR036864">
    <property type="entry name" value="Zn2-C6_fun-type_DNA-bd_sf"/>
</dbReference>
<dbReference type="GO" id="GO:0006351">
    <property type="term" value="P:DNA-templated transcription"/>
    <property type="evidence" value="ECO:0007669"/>
    <property type="project" value="InterPro"/>
</dbReference>
<keyword evidence="7" id="KW-1185">Reference proteome</keyword>
<evidence type="ECO:0000256" key="4">
    <source>
        <dbReference type="SAM" id="MobiDB-lite"/>
    </source>
</evidence>
<evidence type="ECO:0000256" key="1">
    <source>
        <dbReference type="ARBA" id="ARBA00004123"/>
    </source>
</evidence>
<dbReference type="Pfam" id="PF04082">
    <property type="entry name" value="Fungal_trans"/>
    <property type="match status" value="1"/>
</dbReference>
<dbReference type="Pfam" id="PF00172">
    <property type="entry name" value="Zn_clus"/>
    <property type="match status" value="1"/>
</dbReference>
<dbReference type="SUPFAM" id="SSF57701">
    <property type="entry name" value="Zn2/Cys6 DNA-binding domain"/>
    <property type="match status" value="1"/>
</dbReference>
<dbReference type="PROSITE" id="PS00463">
    <property type="entry name" value="ZN2_CY6_FUNGAL_1"/>
    <property type="match status" value="1"/>
</dbReference>
<reference evidence="6" key="1">
    <citation type="submission" date="2020-01" db="EMBL/GenBank/DDBJ databases">
        <authorList>
            <consortium name="DOE Joint Genome Institute"/>
            <person name="Haridas S."/>
            <person name="Albert R."/>
            <person name="Binder M."/>
            <person name="Bloem J."/>
            <person name="Labutti K."/>
            <person name="Salamov A."/>
            <person name="Andreopoulos B."/>
            <person name="Baker S.E."/>
            <person name="Barry K."/>
            <person name="Bills G."/>
            <person name="Bluhm B.H."/>
            <person name="Cannon C."/>
            <person name="Castanera R."/>
            <person name="Culley D.E."/>
            <person name="Daum C."/>
            <person name="Ezra D."/>
            <person name="Gonzalez J.B."/>
            <person name="Henrissat B."/>
            <person name="Kuo A."/>
            <person name="Liang C."/>
            <person name="Lipzen A."/>
            <person name="Lutzoni F."/>
            <person name="Magnuson J."/>
            <person name="Mondo S."/>
            <person name="Nolan M."/>
            <person name="Ohm R."/>
            <person name="Pangilinan J."/>
            <person name="Park H.-J."/>
            <person name="Ramirez L."/>
            <person name="Alfaro M."/>
            <person name="Sun H."/>
            <person name="Tritt A."/>
            <person name="Yoshinaga Y."/>
            <person name="Zwiers L.-H."/>
            <person name="Turgeon B.G."/>
            <person name="Goodwin S.B."/>
            <person name="Spatafora J.W."/>
            <person name="Crous P.W."/>
            <person name="Grigoriev I.V."/>
        </authorList>
    </citation>
    <scope>NUCLEOTIDE SEQUENCE</scope>
    <source>
        <strain evidence="6">CBS 394.84</strain>
    </source>
</reference>
<dbReference type="RefSeq" id="XP_040787143.1">
    <property type="nucleotide sequence ID" value="XM_040930949.1"/>
</dbReference>
<dbReference type="CDD" id="cd00067">
    <property type="entry name" value="GAL4"/>
    <property type="match status" value="1"/>
</dbReference>
<dbReference type="EMBL" id="ML976616">
    <property type="protein sequence ID" value="KAF1844580.1"/>
    <property type="molecule type" value="Genomic_DNA"/>
</dbReference>
<dbReference type="GeneID" id="63848201"/>
<dbReference type="PANTHER" id="PTHR31001">
    <property type="entry name" value="UNCHARACTERIZED TRANSCRIPTIONAL REGULATORY PROTEIN"/>
    <property type="match status" value="1"/>
</dbReference>
<evidence type="ECO:0000313" key="6">
    <source>
        <dbReference type="EMBL" id="KAF1844580.1"/>
    </source>
</evidence>
<dbReference type="SMART" id="SM00066">
    <property type="entry name" value="GAL4"/>
    <property type="match status" value="1"/>
</dbReference>
<gene>
    <name evidence="6" type="ORF">K460DRAFT_335433</name>
</gene>
<comment type="subcellular location">
    <subcellularLocation>
        <location evidence="1">Nucleus</location>
    </subcellularLocation>
</comment>
<dbReference type="Proteomes" id="UP000800039">
    <property type="component" value="Unassembled WGS sequence"/>
</dbReference>
<keyword evidence="2" id="KW-0479">Metal-binding</keyword>
<evidence type="ECO:0000256" key="2">
    <source>
        <dbReference type="ARBA" id="ARBA00022723"/>
    </source>
</evidence>
<organism evidence="6 7">
    <name type="scientific">Cucurbitaria berberidis CBS 394.84</name>
    <dbReference type="NCBI Taxonomy" id="1168544"/>
    <lineage>
        <taxon>Eukaryota</taxon>
        <taxon>Fungi</taxon>
        <taxon>Dikarya</taxon>
        <taxon>Ascomycota</taxon>
        <taxon>Pezizomycotina</taxon>
        <taxon>Dothideomycetes</taxon>
        <taxon>Pleosporomycetidae</taxon>
        <taxon>Pleosporales</taxon>
        <taxon>Pleosporineae</taxon>
        <taxon>Cucurbitariaceae</taxon>
        <taxon>Cucurbitaria</taxon>
    </lineage>
</organism>
<feature type="domain" description="Zn(2)-C6 fungal-type" evidence="5">
    <location>
        <begin position="17"/>
        <end position="46"/>
    </location>
</feature>
<keyword evidence="3" id="KW-0539">Nucleus</keyword>
<evidence type="ECO:0000256" key="3">
    <source>
        <dbReference type="ARBA" id="ARBA00023242"/>
    </source>
</evidence>